<keyword evidence="4" id="KW-1185">Reference proteome</keyword>
<gene>
    <name evidence="3" type="ORF">FGO68_gene10259</name>
</gene>
<dbReference type="OrthoDB" id="6049633at2759"/>
<evidence type="ECO:0000313" key="3">
    <source>
        <dbReference type="EMBL" id="TNV75693.1"/>
    </source>
</evidence>
<name>A0A8J8SZ74_HALGN</name>
<dbReference type="PANTHER" id="PTHR24543">
    <property type="entry name" value="MULTICOPPER OXIDASE-RELATED"/>
    <property type="match status" value="1"/>
</dbReference>
<evidence type="ECO:0000256" key="1">
    <source>
        <dbReference type="SAM" id="Phobius"/>
    </source>
</evidence>
<dbReference type="Gene3D" id="2.60.120.260">
    <property type="entry name" value="Galactose-binding domain-like"/>
    <property type="match status" value="1"/>
</dbReference>
<feature type="transmembrane region" description="Helical" evidence="1">
    <location>
        <begin position="132"/>
        <end position="153"/>
    </location>
</feature>
<keyword evidence="1" id="KW-0812">Transmembrane</keyword>
<dbReference type="InterPro" id="IPR000421">
    <property type="entry name" value="FA58C"/>
</dbReference>
<feature type="domain" description="F5/8 type C" evidence="2">
    <location>
        <begin position="1"/>
        <end position="119"/>
    </location>
</feature>
<evidence type="ECO:0000259" key="2">
    <source>
        <dbReference type="PROSITE" id="PS50022"/>
    </source>
</evidence>
<reference evidence="3" key="1">
    <citation type="submission" date="2019-06" db="EMBL/GenBank/DDBJ databases">
        <authorList>
            <person name="Zheng W."/>
        </authorList>
    </citation>
    <scope>NUCLEOTIDE SEQUENCE</scope>
    <source>
        <strain evidence="3">QDHG01</strain>
    </source>
</reference>
<dbReference type="Pfam" id="PF00754">
    <property type="entry name" value="F5_F8_type_C"/>
    <property type="match status" value="1"/>
</dbReference>
<proteinExistence type="predicted"/>
<dbReference type="SUPFAM" id="SSF49785">
    <property type="entry name" value="Galactose-binding domain-like"/>
    <property type="match status" value="1"/>
</dbReference>
<protein>
    <recommendedName>
        <fullName evidence="2">F5/8 type C domain-containing protein</fullName>
    </recommendedName>
</protein>
<keyword evidence="1" id="KW-0472">Membrane</keyword>
<dbReference type="PROSITE" id="PS50022">
    <property type="entry name" value="FA58C_3"/>
    <property type="match status" value="1"/>
</dbReference>
<dbReference type="AlphaFoldDB" id="A0A8J8SZ74"/>
<dbReference type="InterPro" id="IPR008979">
    <property type="entry name" value="Galactose-bd-like_sf"/>
</dbReference>
<organism evidence="3 4">
    <name type="scientific">Halteria grandinella</name>
    <dbReference type="NCBI Taxonomy" id="5974"/>
    <lineage>
        <taxon>Eukaryota</taxon>
        <taxon>Sar</taxon>
        <taxon>Alveolata</taxon>
        <taxon>Ciliophora</taxon>
        <taxon>Intramacronucleata</taxon>
        <taxon>Spirotrichea</taxon>
        <taxon>Stichotrichia</taxon>
        <taxon>Sporadotrichida</taxon>
        <taxon>Halteriidae</taxon>
        <taxon>Halteria</taxon>
    </lineage>
</organism>
<sequence>MEFTRNGANHQLSWASYSSSAADWLQMNFMSPKLIVAIETKGRPDTSDGLQFVKTYKAQYSTDGVNWTPIDNGRVFQANTDVINKVRNDLYSNVIATSVRILPQTWNTWASMKLDVLFQDLYIDCSSSSSSLAYAFNWTPFPAILIALVFYALY</sequence>
<dbReference type="EMBL" id="RRYP01015045">
    <property type="protein sequence ID" value="TNV75693.1"/>
    <property type="molecule type" value="Genomic_DNA"/>
</dbReference>
<comment type="caution">
    <text evidence="3">The sequence shown here is derived from an EMBL/GenBank/DDBJ whole genome shotgun (WGS) entry which is preliminary data.</text>
</comment>
<dbReference type="Proteomes" id="UP000785679">
    <property type="component" value="Unassembled WGS sequence"/>
</dbReference>
<keyword evidence="1" id="KW-1133">Transmembrane helix</keyword>
<evidence type="ECO:0000313" key="4">
    <source>
        <dbReference type="Proteomes" id="UP000785679"/>
    </source>
</evidence>
<accession>A0A8J8SZ74</accession>